<keyword evidence="5" id="KW-0342">GTP-binding</keyword>
<comment type="caution">
    <text evidence="8">The sequence shown here is derived from an EMBL/GenBank/DDBJ whole genome shotgun (WGS) entry which is preliminary data.</text>
</comment>
<keyword evidence="3 5" id="KW-0554">One-carbon metabolism</keyword>
<evidence type="ECO:0000256" key="4">
    <source>
        <dbReference type="ARBA" id="ARBA00022801"/>
    </source>
</evidence>
<dbReference type="InterPro" id="IPR043134">
    <property type="entry name" value="GTP-CH-I_N"/>
</dbReference>
<dbReference type="InterPro" id="IPR001474">
    <property type="entry name" value="GTP_CycHdrlase_I"/>
</dbReference>
<sequence>MRSGSGAGCRSAGRSPNEFKGTWVRGASPVWRRGSPGRGTSRPDVGRVLRPVTVLDERVNERLDRARIEAAVRELLLAIGDDPERPELAKTPSRVADAYTEFFAGIGTDAVDIARQGTVHAEDGERGQLVVVRDVRFRSVCEHHLLPFLGVAHLAYAPGDRLIGLGTLSRVLDAVASRPQLQERLGEQVAATIAEGLDAAGVLVVLDAQHQCVTTRGERQTGSTTVTVAAAGSLAEPAARAEAIALIGAGAEHGTDA</sequence>
<dbReference type="EC" id="3.5.4.16" evidence="5"/>
<evidence type="ECO:0000256" key="6">
    <source>
        <dbReference type="SAM" id="MobiDB-lite"/>
    </source>
</evidence>
<keyword evidence="5" id="KW-0862">Zinc</keyword>
<evidence type="ECO:0000313" key="8">
    <source>
        <dbReference type="EMBL" id="MBS4181696.1"/>
    </source>
</evidence>
<dbReference type="GO" id="GO:0008270">
    <property type="term" value="F:zinc ion binding"/>
    <property type="evidence" value="ECO:0007669"/>
    <property type="project" value="UniProtKB-UniRule"/>
</dbReference>
<organism evidence="8">
    <name type="scientific">Neobacillus citreus</name>
    <dbReference type="NCBI Taxonomy" id="2833578"/>
    <lineage>
        <taxon>Bacteria</taxon>
        <taxon>Bacillati</taxon>
        <taxon>Bacillota</taxon>
        <taxon>Bacilli</taxon>
        <taxon>Bacillales</taxon>
        <taxon>Bacillaceae</taxon>
        <taxon>Neobacillus</taxon>
    </lineage>
</organism>
<name>A0A942SXX8_9BACI</name>
<dbReference type="PANTHER" id="PTHR11109">
    <property type="entry name" value="GTP CYCLOHYDROLASE I"/>
    <property type="match status" value="1"/>
</dbReference>
<dbReference type="EMBL" id="JAGYPE010000002">
    <property type="protein sequence ID" value="MBS4181696.1"/>
    <property type="molecule type" value="Genomic_DNA"/>
</dbReference>
<dbReference type="Gene3D" id="1.10.286.10">
    <property type="match status" value="1"/>
</dbReference>
<dbReference type="AlphaFoldDB" id="A0A942SXX8"/>
<feature type="domain" description="GTP cyclohydrolase I" evidence="7">
    <location>
        <begin position="68"/>
        <end position="247"/>
    </location>
</feature>
<dbReference type="GO" id="GO:0003934">
    <property type="term" value="F:GTP cyclohydrolase I activity"/>
    <property type="evidence" value="ECO:0007669"/>
    <property type="project" value="UniProtKB-UniRule"/>
</dbReference>
<dbReference type="NCBIfam" id="NF006826">
    <property type="entry name" value="PRK09347.1-3"/>
    <property type="match status" value="1"/>
</dbReference>
<keyword evidence="4 5" id="KW-0378">Hydrolase</keyword>
<comment type="pathway">
    <text evidence="2 5">Cofactor biosynthesis; 7,8-dihydroneopterin triphosphate biosynthesis; 7,8-dihydroneopterin triphosphate from GTP: step 1/1.</text>
</comment>
<feature type="region of interest" description="Disordered" evidence="6">
    <location>
        <begin position="1"/>
        <end position="45"/>
    </location>
</feature>
<evidence type="ECO:0000256" key="5">
    <source>
        <dbReference type="HAMAP-Rule" id="MF_00223"/>
    </source>
</evidence>
<gene>
    <name evidence="5" type="primary">folE</name>
    <name evidence="8" type="ORF">KHB02_09885</name>
</gene>
<evidence type="ECO:0000256" key="2">
    <source>
        <dbReference type="ARBA" id="ARBA00005080"/>
    </source>
</evidence>
<keyword evidence="5" id="KW-0547">Nucleotide-binding</keyword>
<feature type="binding site" evidence="5">
    <location>
        <position position="144"/>
    </location>
    <ligand>
        <name>Zn(2+)</name>
        <dbReference type="ChEBI" id="CHEBI:29105"/>
    </ligand>
</feature>
<dbReference type="GO" id="GO:0046654">
    <property type="term" value="P:tetrahydrofolate biosynthetic process"/>
    <property type="evidence" value="ECO:0007669"/>
    <property type="project" value="UniProtKB-UniRule"/>
</dbReference>
<feature type="binding site" evidence="5">
    <location>
        <position position="212"/>
    </location>
    <ligand>
        <name>Zn(2+)</name>
        <dbReference type="ChEBI" id="CHEBI:29105"/>
    </ligand>
</feature>
<comment type="subunit">
    <text evidence="5">Homopolymer.</text>
</comment>
<dbReference type="Gene3D" id="3.30.1130.10">
    <property type="match status" value="1"/>
</dbReference>
<dbReference type="InterPro" id="IPR018234">
    <property type="entry name" value="GTP_CycHdrlase_I_CS"/>
</dbReference>
<dbReference type="GO" id="GO:0005737">
    <property type="term" value="C:cytoplasm"/>
    <property type="evidence" value="ECO:0007669"/>
    <property type="project" value="TreeGrafter"/>
</dbReference>
<dbReference type="InterPro" id="IPR020602">
    <property type="entry name" value="GTP_CycHdrlase_I_dom"/>
</dbReference>
<evidence type="ECO:0000256" key="1">
    <source>
        <dbReference type="ARBA" id="ARBA00001052"/>
    </source>
</evidence>
<proteinExistence type="inferred from homology"/>
<keyword evidence="5" id="KW-0479">Metal-binding</keyword>
<evidence type="ECO:0000256" key="3">
    <source>
        <dbReference type="ARBA" id="ARBA00022563"/>
    </source>
</evidence>
<protein>
    <recommendedName>
        <fullName evidence="5">GTP cyclohydrolase 1</fullName>
        <ecNumber evidence="5">3.5.4.16</ecNumber>
    </recommendedName>
    <alternativeName>
        <fullName evidence="5">GTP cyclohydrolase I</fullName>
        <shortName evidence="5">GTP-CH-I</shortName>
    </alternativeName>
</protein>
<reference evidence="8" key="1">
    <citation type="submission" date="2021-05" db="EMBL/GenBank/DDBJ databases">
        <title>Novel Bacillus species.</title>
        <authorList>
            <person name="Liu G."/>
        </authorList>
    </citation>
    <scope>NUCLEOTIDE SEQUENCE</scope>
    <source>
        <strain evidence="8">FJAT-50051</strain>
    </source>
</reference>
<feature type="compositionally biased region" description="Low complexity" evidence="6">
    <location>
        <begin position="32"/>
        <end position="43"/>
    </location>
</feature>
<evidence type="ECO:0000259" key="7">
    <source>
        <dbReference type="Pfam" id="PF01227"/>
    </source>
</evidence>
<dbReference type="PANTHER" id="PTHR11109:SF7">
    <property type="entry name" value="GTP CYCLOHYDROLASE 1"/>
    <property type="match status" value="1"/>
</dbReference>
<dbReference type="GO" id="GO:0006729">
    <property type="term" value="P:tetrahydrobiopterin biosynthetic process"/>
    <property type="evidence" value="ECO:0007669"/>
    <property type="project" value="TreeGrafter"/>
</dbReference>
<dbReference type="InterPro" id="IPR043133">
    <property type="entry name" value="GTP-CH-I_C/QueF"/>
</dbReference>
<dbReference type="HAMAP" id="MF_00223">
    <property type="entry name" value="FolE"/>
    <property type="match status" value="1"/>
</dbReference>
<dbReference type="GO" id="GO:0006730">
    <property type="term" value="P:one-carbon metabolic process"/>
    <property type="evidence" value="ECO:0007669"/>
    <property type="project" value="UniProtKB-UniRule"/>
</dbReference>
<feature type="compositionally biased region" description="Low complexity" evidence="6">
    <location>
        <begin position="1"/>
        <end position="15"/>
    </location>
</feature>
<dbReference type="Pfam" id="PF01227">
    <property type="entry name" value="GTP_cyclohydroI"/>
    <property type="match status" value="1"/>
</dbReference>
<dbReference type="FunFam" id="3.30.1130.10:FF:000001">
    <property type="entry name" value="GTP cyclohydrolase 1"/>
    <property type="match status" value="1"/>
</dbReference>
<comment type="similarity">
    <text evidence="5">Belongs to the GTP cyclohydrolase I family.</text>
</comment>
<accession>A0A942SXX8</accession>
<feature type="binding site" evidence="5">
    <location>
        <position position="141"/>
    </location>
    <ligand>
        <name>Zn(2+)</name>
        <dbReference type="ChEBI" id="CHEBI:29105"/>
    </ligand>
</feature>
<dbReference type="GO" id="GO:0005525">
    <property type="term" value="F:GTP binding"/>
    <property type="evidence" value="ECO:0007669"/>
    <property type="project" value="UniProtKB-KW"/>
</dbReference>
<comment type="catalytic activity">
    <reaction evidence="1 5">
        <text>GTP + H2O = 7,8-dihydroneopterin 3'-triphosphate + formate + H(+)</text>
        <dbReference type="Rhea" id="RHEA:17473"/>
        <dbReference type="ChEBI" id="CHEBI:15377"/>
        <dbReference type="ChEBI" id="CHEBI:15378"/>
        <dbReference type="ChEBI" id="CHEBI:15740"/>
        <dbReference type="ChEBI" id="CHEBI:37565"/>
        <dbReference type="ChEBI" id="CHEBI:58462"/>
        <dbReference type="EC" id="3.5.4.16"/>
    </reaction>
</comment>
<dbReference type="PROSITE" id="PS00859">
    <property type="entry name" value="GTP_CYCLOHYDROL_1_1"/>
    <property type="match status" value="1"/>
</dbReference>
<dbReference type="SUPFAM" id="SSF55620">
    <property type="entry name" value="Tetrahydrobiopterin biosynthesis enzymes-like"/>
    <property type="match status" value="1"/>
</dbReference>
<dbReference type="NCBIfam" id="NF006825">
    <property type="entry name" value="PRK09347.1-2"/>
    <property type="match status" value="1"/>
</dbReference>